<dbReference type="Proteomes" id="UP001189429">
    <property type="component" value="Unassembled WGS sequence"/>
</dbReference>
<keyword evidence="3" id="KW-1185">Reference proteome</keyword>
<protein>
    <submittedName>
        <fullName evidence="2">Uncharacterized protein</fullName>
    </submittedName>
</protein>
<gene>
    <name evidence="2" type="ORF">PCOR1329_LOCUS50087</name>
</gene>
<feature type="region of interest" description="Disordered" evidence="1">
    <location>
        <begin position="48"/>
        <end position="107"/>
    </location>
</feature>
<accession>A0ABN9USF3</accession>
<reference evidence="2" key="1">
    <citation type="submission" date="2023-10" db="EMBL/GenBank/DDBJ databases">
        <authorList>
            <person name="Chen Y."/>
            <person name="Shah S."/>
            <person name="Dougan E. K."/>
            <person name="Thang M."/>
            <person name="Chan C."/>
        </authorList>
    </citation>
    <scope>NUCLEOTIDE SEQUENCE [LARGE SCALE GENOMIC DNA]</scope>
</reference>
<dbReference type="EMBL" id="CAUYUJ010016060">
    <property type="protein sequence ID" value="CAK0861394.1"/>
    <property type="molecule type" value="Genomic_DNA"/>
</dbReference>
<feature type="compositionally biased region" description="Basic and acidic residues" evidence="1">
    <location>
        <begin position="75"/>
        <end position="87"/>
    </location>
</feature>
<evidence type="ECO:0000313" key="3">
    <source>
        <dbReference type="Proteomes" id="UP001189429"/>
    </source>
</evidence>
<comment type="caution">
    <text evidence="2">The sequence shown here is derived from an EMBL/GenBank/DDBJ whole genome shotgun (WGS) entry which is preliminary data.</text>
</comment>
<proteinExistence type="predicted"/>
<evidence type="ECO:0000256" key="1">
    <source>
        <dbReference type="SAM" id="MobiDB-lite"/>
    </source>
</evidence>
<name>A0ABN9USF3_9DINO</name>
<organism evidence="2 3">
    <name type="scientific">Prorocentrum cordatum</name>
    <dbReference type="NCBI Taxonomy" id="2364126"/>
    <lineage>
        <taxon>Eukaryota</taxon>
        <taxon>Sar</taxon>
        <taxon>Alveolata</taxon>
        <taxon>Dinophyceae</taxon>
        <taxon>Prorocentrales</taxon>
        <taxon>Prorocentraceae</taxon>
        <taxon>Prorocentrum</taxon>
    </lineage>
</organism>
<sequence length="107" mass="11656">MACYRTCECYAVAGSLEWQRPAPEQQKNTRAGATPRLRAALALLQEAASAPRPRALPRVRERACWQEGRGNGNNDGERTEEGGREGDGGPPMPRPAPQDLRTDASIL</sequence>
<evidence type="ECO:0000313" key="2">
    <source>
        <dbReference type="EMBL" id="CAK0861394.1"/>
    </source>
</evidence>